<dbReference type="CDD" id="cd08646">
    <property type="entry name" value="FMT_core_Met-tRNA-FMT_N"/>
    <property type="match status" value="1"/>
</dbReference>
<keyword evidence="6" id="KW-0648">Protein biosynthesis</keyword>
<dbReference type="EC" id="2.1.2.9" evidence="3"/>
<dbReference type="SUPFAM" id="SSF50486">
    <property type="entry name" value="FMT C-terminal domain-like"/>
    <property type="match status" value="1"/>
</dbReference>
<evidence type="ECO:0000256" key="1">
    <source>
        <dbReference type="ARBA" id="ARBA00004173"/>
    </source>
</evidence>
<evidence type="ECO:0000259" key="12">
    <source>
        <dbReference type="Pfam" id="PF02911"/>
    </source>
</evidence>
<evidence type="ECO:0000256" key="7">
    <source>
        <dbReference type="ARBA" id="ARBA00022946"/>
    </source>
</evidence>
<dbReference type="InterPro" id="IPR002376">
    <property type="entry name" value="Formyl_transf_N"/>
</dbReference>
<evidence type="ECO:0000256" key="6">
    <source>
        <dbReference type="ARBA" id="ARBA00022917"/>
    </source>
</evidence>
<dbReference type="PANTHER" id="PTHR11138">
    <property type="entry name" value="METHIONYL-TRNA FORMYLTRANSFERASE"/>
    <property type="match status" value="1"/>
</dbReference>
<dbReference type="PANTHER" id="PTHR11138:SF5">
    <property type="entry name" value="METHIONYL-TRNA FORMYLTRANSFERASE, MITOCHONDRIAL"/>
    <property type="match status" value="1"/>
</dbReference>
<evidence type="ECO:0000313" key="14">
    <source>
        <dbReference type="Proteomes" id="UP000594454"/>
    </source>
</evidence>
<dbReference type="InParanoid" id="A0A7R8YLI7"/>
<dbReference type="NCBIfam" id="TIGR00460">
    <property type="entry name" value="fmt"/>
    <property type="match status" value="1"/>
</dbReference>
<dbReference type="FunFam" id="3.40.50.12230:FF:000003">
    <property type="entry name" value="methionyl-tRNA formyltransferase, mitochondrial"/>
    <property type="match status" value="1"/>
</dbReference>
<comment type="function">
    <text evidence="10">Methionyl-tRNA formyltransferase that formylates methionyl-tRNA in mitochondria and is crucial for translation initiation.</text>
</comment>
<dbReference type="GO" id="GO:0004479">
    <property type="term" value="F:methionyl-tRNA formyltransferase activity"/>
    <property type="evidence" value="ECO:0007669"/>
    <property type="project" value="UniProtKB-EC"/>
</dbReference>
<keyword evidence="7" id="KW-0809">Transit peptide</keyword>
<comment type="similarity">
    <text evidence="2">Belongs to the Fmt family.</text>
</comment>
<dbReference type="InterPro" id="IPR041711">
    <property type="entry name" value="Met-tRNA-FMT_N"/>
</dbReference>
<dbReference type="GO" id="GO:0005739">
    <property type="term" value="C:mitochondrion"/>
    <property type="evidence" value="ECO:0007669"/>
    <property type="project" value="UniProtKB-SubCell"/>
</dbReference>
<dbReference type="Gene3D" id="3.40.50.12230">
    <property type="match status" value="1"/>
</dbReference>
<dbReference type="EMBL" id="LR899009">
    <property type="protein sequence ID" value="CAD7077553.1"/>
    <property type="molecule type" value="Genomic_DNA"/>
</dbReference>
<proteinExistence type="inferred from homology"/>
<dbReference type="InterPro" id="IPR036477">
    <property type="entry name" value="Formyl_transf_N_sf"/>
</dbReference>
<evidence type="ECO:0000256" key="5">
    <source>
        <dbReference type="ARBA" id="ARBA00022679"/>
    </source>
</evidence>
<keyword evidence="5" id="KW-0808">Transferase</keyword>
<comment type="subcellular location">
    <subcellularLocation>
        <location evidence="1">Mitochondrion</location>
    </subcellularLocation>
</comment>
<gene>
    <name evidence="13" type="ORF">HERILL_LOCUS892</name>
</gene>
<dbReference type="FunCoup" id="A0A7R8YLI7">
    <property type="interactions" value="638"/>
</dbReference>
<dbReference type="InterPro" id="IPR005794">
    <property type="entry name" value="Fmt"/>
</dbReference>
<evidence type="ECO:0000256" key="10">
    <source>
        <dbReference type="ARBA" id="ARBA00057846"/>
    </source>
</evidence>
<evidence type="ECO:0000256" key="8">
    <source>
        <dbReference type="ARBA" id="ARBA00023128"/>
    </source>
</evidence>
<protein>
    <recommendedName>
        <fullName evidence="4">Methionyl-tRNA formyltransferase, mitochondrial</fullName>
        <ecNumber evidence="3">2.1.2.9</ecNumber>
    </recommendedName>
</protein>
<dbReference type="OrthoDB" id="10268103at2759"/>
<evidence type="ECO:0000256" key="3">
    <source>
        <dbReference type="ARBA" id="ARBA00012261"/>
    </source>
</evidence>
<sequence length="357" mass="40771">MLLQYERGIFVNSFKYKRRYNGLVTELSIRWKSTGLKILFFGTDNFSLPSLKLLNEERSRSNAIKSLDVVTSFKKPKNVVLKYAENKNLPLHKWPLQHLVPNRFDLGVVVSFGHLIPEKVISLCSQGIINVHASLLPRWRGAAPIIYALKNGDTKTGVTIMKIEPKHFDVGDVLAQREVSIHSNMFLPELYGKMAEEGAGLLVSTVLKFPEALKTAKTQDHSQATYAPKITPEFCDVNWNHKTALEVFNLHRALYSYKHLTTKWQMHTIKLVELTLSNHKNINCKPGYVEFYRTGKCLRVFCKDGSCIEVSKLCVEGRKTMSAIDFNNGFLKGCSRENHYFTHVFECTETLRATEQI</sequence>
<dbReference type="Pfam" id="PF02911">
    <property type="entry name" value="Formyl_trans_C"/>
    <property type="match status" value="1"/>
</dbReference>
<dbReference type="Proteomes" id="UP000594454">
    <property type="component" value="Chromosome 1"/>
</dbReference>
<evidence type="ECO:0000259" key="11">
    <source>
        <dbReference type="Pfam" id="PF00551"/>
    </source>
</evidence>
<keyword evidence="14" id="KW-1185">Reference proteome</keyword>
<organism evidence="13 14">
    <name type="scientific">Hermetia illucens</name>
    <name type="common">Black soldier fly</name>
    <dbReference type="NCBI Taxonomy" id="343691"/>
    <lineage>
        <taxon>Eukaryota</taxon>
        <taxon>Metazoa</taxon>
        <taxon>Ecdysozoa</taxon>
        <taxon>Arthropoda</taxon>
        <taxon>Hexapoda</taxon>
        <taxon>Insecta</taxon>
        <taxon>Pterygota</taxon>
        <taxon>Neoptera</taxon>
        <taxon>Endopterygota</taxon>
        <taxon>Diptera</taxon>
        <taxon>Brachycera</taxon>
        <taxon>Stratiomyomorpha</taxon>
        <taxon>Stratiomyidae</taxon>
        <taxon>Hermetiinae</taxon>
        <taxon>Hermetia</taxon>
    </lineage>
</organism>
<dbReference type="SUPFAM" id="SSF53328">
    <property type="entry name" value="Formyltransferase"/>
    <property type="match status" value="1"/>
</dbReference>
<evidence type="ECO:0000256" key="2">
    <source>
        <dbReference type="ARBA" id="ARBA00010699"/>
    </source>
</evidence>
<keyword evidence="8" id="KW-0496">Mitochondrion</keyword>
<feature type="domain" description="Formyl transferase N-terminal" evidence="11">
    <location>
        <begin position="71"/>
        <end position="205"/>
    </location>
</feature>
<comment type="catalytic activity">
    <reaction evidence="9">
        <text>L-methionyl-tRNA(fMet) + (6R)-10-formyltetrahydrofolate = N-formyl-L-methionyl-tRNA(fMet) + (6S)-5,6,7,8-tetrahydrofolate + H(+)</text>
        <dbReference type="Rhea" id="RHEA:24380"/>
        <dbReference type="Rhea" id="RHEA-COMP:9952"/>
        <dbReference type="Rhea" id="RHEA-COMP:9953"/>
        <dbReference type="ChEBI" id="CHEBI:15378"/>
        <dbReference type="ChEBI" id="CHEBI:57453"/>
        <dbReference type="ChEBI" id="CHEBI:78530"/>
        <dbReference type="ChEBI" id="CHEBI:78844"/>
        <dbReference type="ChEBI" id="CHEBI:195366"/>
        <dbReference type="EC" id="2.1.2.9"/>
    </reaction>
    <physiologicalReaction direction="left-to-right" evidence="9">
        <dbReference type="Rhea" id="RHEA:24381"/>
    </physiologicalReaction>
</comment>
<evidence type="ECO:0000256" key="9">
    <source>
        <dbReference type="ARBA" id="ARBA00052555"/>
    </source>
</evidence>
<dbReference type="Pfam" id="PF00551">
    <property type="entry name" value="Formyl_trans_N"/>
    <property type="match status" value="1"/>
</dbReference>
<evidence type="ECO:0000256" key="4">
    <source>
        <dbReference type="ARBA" id="ARBA00014185"/>
    </source>
</evidence>
<reference evidence="13 14" key="1">
    <citation type="submission" date="2020-11" db="EMBL/GenBank/DDBJ databases">
        <authorList>
            <person name="Wallbank WR R."/>
            <person name="Pardo Diaz C."/>
            <person name="Kozak K."/>
            <person name="Martin S."/>
            <person name="Jiggins C."/>
            <person name="Moest M."/>
            <person name="Warren A I."/>
            <person name="Generalovic N T."/>
            <person name="Byers J.R.P. K."/>
            <person name="Montejo-Kovacevich G."/>
            <person name="Yen C E."/>
        </authorList>
    </citation>
    <scope>NUCLEOTIDE SEQUENCE [LARGE SCALE GENOMIC DNA]</scope>
</reference>
<dbReference type="InterPro" id="IPR005793">
    <property type="entry name" value="Formyl_trans_C"/>
</dbReference>
<feature type="domain" description="Formyl transferase C-terminal" evidence="12">
    <location>
        <begin position="229"/>
        <end position="330"/>
    </location>
</feature>
<dbReference type="OMA" id="GASPIHE"/>
<dbReference type="InterPro" id="IPR011034">
    <property type="entry name" value="Formyl_transferase-like_C_sf"/>
</dbReference>
<name>A0A7R8YLI7_HERIL</name>
<accession>A0A7R8YLI7</accession>
<dbReference type="AlphaFoldDB" id="A0A7R8YLI7"/>
<evidence type="ECO:0000313" key="13">
    <source>
        <dbReference type="EMBL" id="CAD7077553.1"/>
    </source>
</evidence>